<reference evidence="3" key="1">
    <citation type="journal article" date="2019" name="Int. J. Syst. Evol. Microbiol.">
        <title>The Global Catalogue of Microorganisms (GCM) 10K type strain sequencing project: providing services to taxonomists for standard genome sequencing and annotation.</title>
        <authorList>
            <consortium name="The Broad Institute Genomics Platform"/>
            <consortium name="The Broad Institute Genome Sequencing Center for Infectious Disease"/>
            <person name="Wu L."/>
            <person name="Ma J."/>
        </authorList>
    </citation>
    <scope>NUCLEOTIDE SEQUENCE [LARGE SCALE GENOMIC DNA]</scope>
    <source>
        <strain evidence="3">CGMCC 1.3685</strain>
    </source>
</reference>
<dbReference type="Proteomes" id="UP000606115">
    <property type="component" value="Unassembled WGS sequence"/>
</dbReference>
<evidence type="ECO:0000313" key="3">
    <source>
        <dbReference type="Proteomes" id="UP000606115"/>
    </source>
</evidence>
<protein>
    <submittedName>
        <fullName evidence="2">Uncharacterized protein</fullName>
    </submittedName>
</protein>
<evidence type="ECO:0000256" key="1">
    <source>
        <dbReference type="SAM" id="MobiDB-lite"/>
    </source>
</evidence>
<organism evidence="2 3">
    <name type="scientific">Glutamicibacter ardleyensis</name>
    <dbReference type="NCBI Taxonomy" id="225894"/>
    <lineage>
        <taxon>Bacteria</taxon>
        <taxon>Bacillati</taxon>
        <taxon>Actinomycetota</taxon>
        <taxon>Actinomycetes</taxon>
        <taxon>Micrococcales</taxon>
        <taxon>Micrococcaceae</taxon>
        <taxon>Glutamicibacter</taxon>
    </lineage>
</organism>
<sequence length="104" mass="11168">MSERAGHQPAGKKPAGRVKRPRVIAPPQQLSAKVELTGSYTPVPVVASVDRALATGLPPSTKPSAKTGNPIAELRAKDDDPRQWGDNVEDLAESMKRDKPPHWG</sequence>
<dbReference type="EMBL" id="BMKX01000009">
    <property type="protein sequence ID" value="GGJ69678.1"/>
    <property type="molecule type" value="Genomic_DNA"/>
</dbReference>
<dbReference type="RefSeq" id="WP_096257365.1">
    <property type="nucleotide sequence ID" value="NZ_BMKX01000009.1"/>
</dbReference>
<proteinExistence type="predicted"/>
<gene>
    <name evidence="2" type="ORF">GCM10007173_30540</name>
</gene>
<feature type="region of interest" description="Disordered" evidence="1">
    <location>
        <begin position="55"/>
        <end position="104"/>
    </location>
</feature>
<comment type="caution">
    <text evidence="2">The sequence shown here is derived from an EMBL/GenBank/DDBJ whole genome shotgun (WGS) entry which is preliminary data.</text>
</comment>
<feature type="region of interest" description="Disordered" evidence="1">
    <location>
        <begin position="1"/>
        <end position="24"/>
    </location>
</feature>
<dbReference type="GeneID" id="303305393"/>
<feature type="compositionally biased region" description="Basic and acidic residues" evidence="1">
    <location>
        <begin position="74"/>
        <end position="83"/>
    </location>
</feature>
<keyword evidence="3" id="KW-1185">Reference proteome</keyword>
<accession>A0ABQ2DW30</accession>
<feature type="compositionally biased region" description="Basic and acidic residues" evidence="1">
    <location>
        <begin position="93"/>
        <end position="104"/>
    </location>
</feature>
<name>A0ABQ2DW30_9MICC</name>
<evidence type="ECO:0000313" key="2">
    <source>
        <dbReference type="EMBL" id="GGJ69678.1"/>
    </source>
</evidence>